<sequence length="248" mass="26674">MLSMAFLLIMSLVAGVLTGIIGMASLTLYPVLLTIGVPPISANATITVTTVSAGVGTVTSSLKELKYHWKIAGLVALLRTIGSTIGALILIHSSNAGFKRIVPLFILLAGILLFWPNHAKTSSRRQQTHLVTVISWTSVMFIGLYNGYFGAASGLLMIAVLSRVVGGKYVTYNAIRNFASFINNTVSAIIFICLLPIYWSVIIPLIIGLFIGGYVGPILVRYIPEIIIKKVVGIFAIVLAVVLAWQAW</sequence>
<dbReference type="Pfam" id="PF01925">
    <property type="entry name" value="TauE"/>
    <property type="match status" value="1"/>
</dbReference>
<organism evidence="9 10">
    <name type="scientific">Limosilactobacillus caviae</name>
    <dbReference type="NCBI Taxonomy" id="1769424"/>
    <lineage>
        <taxon>Bacteria</taxon>
        <taxon>Bacillati</taxon>
        <taxon>Bacillota</taxon>
        <taxon>Bacilli</taxon>
        <taxon>Lactobacillales</taxon>
        <taxon>Lactobacillaceae</taxon>
        <taxon>Limosilactobacillus</taxon>
    </lineage>
</organism>
<dbReference type="EMBL" id="BMDS01000004">
    <property type="protein sequence ID" value="GGI63544.1"/>
    <property type="molecule type" value="Genomic_DNA"/>
</dbReference>
<evidence type="ECO:0000256" key="4">
    <source>
        <dbReference type="ARBA" id="ARBA00022475"/>
    </source>
</evidence>
<keyword evidence="10" id="KW-1185">Reference proteome</keyword>
<dbReference type="PANTHER" id="PTHR30269">
    <property type="entry name" value="TRANSMEMBRANE PROTEIN YFCA"/>
    <property type="match status" value="1"/>
</dbReference>
<dbReference type="InterPro" id="IPR002781">
    <property type="entry name" value="TM_pro_TauE-like"/>
</dbReference>
<comment type="similarity">
    <text evidence="2 8">Belongs to the 4-toluene sulfonate uptake permease (TSUP) (TC 2.A.102) family.</text>
</comment>
<comment type="caution">
    <text evidence="9">The sequence shown here is derived from an EMBL/GenBank/DDBJ whole genome shotgun (WGS) entry which is preliminary data.</text>
</comment>
<comment type="subcellular location">
    <subcellularLocation>
        <location evidence="1 8">Cell membrane</location>
        <topology evidence="1 8">Multi-pass membrane protein</topology>
    </subcellularLocation>
</comment>
<gene>
    <name evidence="9" type="primary">tauE1</name>
    <name evidence="9" type="ORF">GCM10011459_13780</name>
</gene>
<evidence type="ECO:0000256" key="1">
    <source>
        <dbReference type="ARBA" id="ARBA00004651"/>
    </source>
</evidence>
<protein>
    <recommendedName>
        <fullName evidence="8">Probable membrane transporter protein</fullName>
    </recommendedName>
</protein>
<feature type="transmembrane region" description="Helical" evidence="8">
    <location>
        <begin position="71"/>
        <end position="91"/>
    </location>
</feature>
<proteinExistence type="inferred from homology"/>
<feature type="transmembrane region" description="Helical" evidence="8">
    <location>
        <begin position="97"/>
        <end position="116"/>
    </location>
</feature>
<dbReference type="PANTHER" id="PTHR30269:SF0">
    <property type="entry name" value="MEMBRANE TRANSPORTER PROTEIN YFCA-RELATED"/>
    <property type="match status" value="1"/>
</dbReference>
<keyword evidence="5 8" id="KW-0812">Transmembrane</keyword>
<feature type="transmembrane region" description="Helical" evidence="8">
    <location>
        <begin position="205"/>
        <end position="224"/>
    </location>
</feature>
<keyword evidence="4 8" id="KW-1003">Cell membrane</keyword>
<reference evidence="10" key="1">
    <citation type="journal article" date="2019" name="Int. J. Syst. Evol. Microbiol.">
        <title>The Global Catalogue of Microorganisms (GCM) 10K type strain sequencing project: providing services to taxonomists for standard genome sequencing and annotation.</title>
        <authorList>
            <consortium name="The Broad Institute Genomics Platform"/>
            <consortium name="The Broad Institute Genome Sequencing Center for Infectious Disease"/>
            <person name="Wu L."/>
            <person name="Ma J."/>
        </authorList>
    </citation>
    <scope>NUCLEOTIDE SEQUENCE [LARGE SCALE GENOMIC DNA]</scope>
    <source>
        <strain evidence="10">CCM 8609</strain>
    </source>
</reference>
<evidence type="ECO:0000256" key="8">
    <source>
        <dbReference type="RuleBase" id="RU363041"/>
    </source>
</evidence>
<keyword evidence="3" id="KW-0813">Transport</keyword>
<evidence type="ECO:0000256" key="6">
    <source>
        <dbReference type="ARBA" id="ARBA00022989"/>
    </source>
</evidence>
<evidence type="ECO:0000256" key="3">
    <source>
        <dbReference type="ARBA" id="ARBA00022448"/>
    </source>
</evidence>
<evidence type="ECO:0000256" key="7">
    <source>
        <dbReference type="ARBA" id="ARBA00023136"/>
    </source>
</evidence>
<evidence type="ECO:0000256" key="2">
    <source>
        <dbReference type="ARBA" id="ARBA00009142"/>
    </source>
</evidence>
<evidence type="ECO:0000256" key="5">
    <source>
        <dbReference type="ARBA" id="ARBA00022692"/>
    </source>
</evidence>
<dbReference type="Proteomes" id="UP000603295">
    <property type="component" value="Unassembled WGS sequence"/>
</dbReference>
<keyword evidence="6 8" id="KW-1133">Transmembrane helix</keyword>
<dbReference type="InterPro" id="IPR052017">
    <property type="entry name" value="TSUP"/>
</dbReference>
<evidence type="ECO:0000313" key="9">
    <source>
        <dbReference type="EMBL" id="GGI63544.1"/>
    </source>
</evidence>
<feature type="transmembrane region" description="Helical" evidence="8">
    <location>
        <begin position="231"/>
        <end position="247"/>
    </location>
</feature>
<dbReference type="RefSeq" id="WP_188357913.1">
    <property type="nucleotide sequence ID" value="NZ_BMDS01000004.1"/>
</dbReference>
<feature type="transmembrane region" description="Helical" evidence="8">
    <location>
        <begin position="40"/>
        <end position="59"/>
    </location>
</feature>
<name>A0ABQ2C878_9LACO</name>
<keyword evidence="7 8" id="KW-0472">Membrane</keyword>
<accession>A0ABQ2C878</accession>
<evidence type="ECO:0000313" key="10">
    <source>
        <dbReference type="Proteomes" id="UP000603295"/>
    </source>
</evidence>
<feature type="transmembrane region" description="Helical" evidence="8">
    <location>
        <begin position="7"/>
        <end position="28"/>
    </location>
</feature>